<evidence type="ECO:0000313" key="2">
    <source>
        <dbReference type="Proteomes" id="UP001374535"/>
    </source>
</evidence>
<dbReference type="EMBL" id="CP144699">
    <property type="protein sequence ID" value="WVZ20478.1"/>
    <property type="molecule type" value="Genomic_DNA"/>
</dbReference>
<dbReference type="AlphaFoldDB" id="A0AAQ3S8M0"/>
<name>A0AAQ3S8M0_VIGMU</name>
<keyword evidence="2" id="KW-1185">Reference proteome</keyword>
<evidence type="ECO:0000313" key="1">
    <source>
        <dbReference type="EMBL" id="WVZ20478.1"/>
    </source>
</evidence>
<proteinExistence type="predicted"/>
<protein>
    <submittedName>
        <fullName evidence="1">Uncharacterized protein</fullName>
    </submittedName>
</protein>
<organism evidence="1 2">
    <name type="scientific">Vigna mungo</name>
    <name type="common">Black gram</name>
    <name type="synonym">Phaseolus mungo</name>
    <dbReference type="NCBI Taxonomy" id="3915"/>
    <lineage>
        <taxon>Eukaryota</taxon>
        <taxon>Viridiplantae</taxon>
        <taxon>Streptophyta</taxon>
        <taxon>Embryophyta</taxon>
        <taxon>Tracheophyta</taxon>
        <taxon>Spermatophyta</taxon>
        <taxon>Magnoliopsida</taxon>
        <taxon>eudicotyledons</taxon>
        <taxon>Gunneridae</taxon>
        <taxon>Pentapetalae</taxon>
        <taxon>rosids</taxon>
        <taxon>fabids</taxon>
        <taxon>Fabales</taxon>
        <taxon>Fabaceae</taxon>
        <taxon>Papilionoideae</taxon>
        <taxon>50 kb inversion clade</taxon>
        <taxon>NPAAA clade</taxon>
        <taxon>indigoferoid/millettioid clade</taxon>
        <taxon>Phaseoleae</taxon>
        <taxon>Vigna</taxon>
    </lineage>
</organism>
<dbReference type="Proteomes" id="UP001374535">
    <property type="component" value="Chromosome 2"/>
</dbReference>
<reference evidence="1 2" key="1">
    <citation type="journal article" date="2023" name="Life. Sci Alliance">
        <title>Evolutionary insights into 3D genome organization and epigenetic landscape of Vigna mungo.</title>
        <authorList>
            <person name="Junaid A."/>
            <person name="Singh B."/>
            <person name="Bhatia S."/>
        </authorList>
    </citation>
    <scope>NUCLEOTIDE SEQUENCE [LARGE SCALE GENOMIC DNA]</scope>
    <source>
        <strain evidence="1">Urdbean</strain>
    </source>
</reference>
<sequence length="101" mass="11571">MELVKVFYTNLKVNGNGHISSKVKSTNIITKPTYWIIICNLSYEGQKLSFQIISEDLLNDECEPLNSLVKPHLDGWMVRNVGSLNINDRLLHYVFVHILSP</sequence>
<gene>
    <name evidence="1" type="ORF">V8G54_007800</name>
</gene>
<accession>A0AAQ3S8M0</accession>